<accession>A0A4D7JLS7</accession>
<evidence type="ECO:0000256" key="1">
    <source>
        <dbReference type="SAM" id="Phobius"/>
    </source>
</evidence>
<protein>
    <submittedName>
        <fullName evidence="2">Uncharacterized protein</fullName>
    </submittedName>
</protein>
<evidence type="ECO:0000313" key="3">
    <source>
        <dbReference type="Proteomes" id="UP000298616"/>
    </source>
</evidence>
<name>A0A4D7JLS7_9BACT</name>
<feature type="transmembrane region" description="Helical" evidence="1">
    <location>
        <begin position="243"/>
        <end position="262"/>
    </location>
</feature>
<reference evidence="2 3" key="1">
    <citation type="submission" date="2018-04" db="EMBL/GenBank/DDBJ databases">
        <title>Complete genome uncultured novel isolate.</title>
        <authorList>
            <person name="Merlino G."/>
        </authorList>
    </citation>
    <scope>NUCLEOTIDE SEQUENCE [LARGE SCALE GENOMIC DNA]</scope>
    <source>
        <strain evidence="3">R1DC9</strain>
    </source>
</reference>
<proteinExistence type="predicted"/>
<organism evidence="2 3">
    <name type="scientific">Mangrovivirga cuniculi</name>
    <dbReference type="NCBI Taxonomy" id="2715131"/>
    <lineage>
        <taxon>Bacteria</taxon>
        <taxon>Pseudomonadati</taxon>
        <taxon>Bacteroidota</taxon>
        <taxon>Cytophagia</taxon>
        <taxon>Cytophagales</taxon>
        <taxon>Mangrovivirgaceae</taxon>
        <taxon>Mangrovivirga</taxon>
    </lineage>
</organism>
<dbReference type="AlphaFoldDB" id="A0A4D7JLS7"/>
<feature type="transmembrane region" description="Helical" evidence="1">
    <location>
        <begin position="180"/>
        <end position="199"/>
    </location>
</feature>
<dbReference type="KEGG" id="fpf:DCC35_18295"/>
<dbReference type="OrthoDB" id="1491387at2"/>
<dbReference type="EMBL" id="CP028923">
    <property type="protein sequence ID" value="QCK16541.1"/>
    <property type="molecule type" value="Genomic_DNA"/>
</dbReference>
<feature type="transmembrane region" description="Helical" evidence="1">
    <location>
        <begin position="75"/>
        <end position="101"/>
    </location>
</feature>
<keyword evidence="1" id="KW-0472">Membrane</keyword>
<feature type="transmembrane region" description="Helical" evidence="1">
    <location>
        <begin position="211"/>
        <end position="231"/>
    </location>
</feature>
<feature type="transmembrane region" description="Helical" evidence="1">
    <location>
        <begin position="136"/>
        <end position="168"/>
    </location>
</feature>
<keyword evidence="3" id="KW-1185">Reference proteome</keyword>
<dbReference type="Proteomes" id="UP000298616">
    <property type="component" value="Chromosome"/>
</dbReference>
<dbReference type="RefSeq" id="WP_137092131.1">
    <property type="nucleotide sequence ID" value="NZ_CP028923.1"/>
</dbReference>
<evidence type="ECO:0000313" key="2">
    <source>
        <dbReference type="EMBL" id="QCK16541.1"/>
    </source>
</evidence>
<gene>
    <name evidence="2" type="ORF">DCC35_18295</name>
</gene>
<keyword evidence="1" id="KW-0812">Transmembrane</keyword>
<sequence length="430" mass="50318">MQKEEEFKVPAWLKRIQEASWEPEILISGIVLFGLFKIYPLIGDLNYFLEMNSSKMFSNGTVNEVFTSILKFANIILIIGFLSHILLRSVWAAFVGLSYVYKSGIKYQKLNYPDKYLRLVEKSGDYRRQIIALEKVCSVIFAFSFLVFMWLVGLSVFFLIIASGIGIFQTIFPGNYDYSVLNYTLITFFIIVFIDFISLGGLRKIPYTNKVYYPIHLVASWLTLSFLYRNIYYGLITNHKKWVISLILIIFSLAAFFSVQSLNSKGFVLGRAIALVPTDEKYRLDENQYRSEVDDGVYSKYMHIGDYVVEEDYLELFIVHTSRYEQNWIFPACDYEKFKENPDINPDSLKMNCLEKFYGVALDGKLLEDDFVYQRRSQTGQDGLLSIVDISHLKKGKHKLELYYDFYNQEKDTIFHNKVKELVFYKVMQK</sequence>
<keyword evidence="1" id="KW-1133">Transmembrane helix</keyword>
<feature type="transmembrane region" description="Helical" evidence="1">
    <location>
        <begin position="21"/>
        <end position="42"/>
    </location>
</feature>